<dbReference type="GO" id="GO:0005737">
    <property type="term" value="C:cytoplasm"/>
    <property type="evidence" value="ECO:0007669"/>
    <property type="project" value="TreeGrafter"/>
</dbReference>
<keyword evidence="1 3" id="KW-0547">Nucleotide-binding</keyword>
<evidence type="ECO:0000259" key="5">
    <source>
        <dbReference type="PROSITE" id="PS50011"/>
    </source>
</evidence>
<feature type="compositionally biased region" description="Low complexity" evidence="4">
    <location>
        <begin position="893"/>
        <end position="904"/>
    </location>
</feature>
<dbReference type="EMBL" id="AMBO01000225">
    <property type="protein sequence ID" value="EKD04390.1"/>
    <property type="molecule type" value="Genomic_DNA"/>
</dbReference>
<dbReference type="eggNOG" id="KOG0583">
    <property type="taxonomic scope" value="Eukaryota"/>
</dbReference>
<dbReference type="eggNOG" id="KOG0610">
    <property type="taxonomic scope" value="Eukaryota"/>
</dbReference>
<dbReference type="OMA" id="AREFGQW"/>
<feature type="region of interest" description="Disordered" evidence="4">
    <location>
        <begin position="981"/>
        <end position="1180"/>
    </location>
</feature>
<feature type="compositionally biased region" description="Basic and acidic residues" evidence="4">
    <location>
        <begin position="1101"/>
        <end position="1114"/>
    </location>
</feature>
<dbReference type="Pfam" id="PF00069">
    <property type="entry name" value="Pkinase"/>
    <property type="match status" value="2"/>
</dbReference>
<dbReference type="SUPFAM" id="SSF56112">
    <property type="entry name" value="Protein kinase-like (PK-like)"/>
    <property type="match status" value="1"/>
</dbReference>
<feature type="compositionally biased region" description="Low complexity" evidence="4">
    <location>
        <begin position="1126"/>
        <end position="1160"/>
    </location>
</feature>
<dbReference type="Gene3D" id="3.30.200.20">
    <property type="entry name" value="Phosphorylase Kinase, domain 1"/>
    <property type="match status" value="1"/>
</dbReference>
<feature type="compositionally biased region" description="Polar residues" evidence="4">
    <location>
        <begin position="105"/>
        <end position="114"/>
    </location>
</feature>
<proteinExistence type="predicted"/>
<feature type="domain" description="Protein kinase" evidence="5">
    <location>
        <begin position="327"/>
        <end position="725"/>
    </location>
</feature>
<feature type="compositionally biased region" description="Polar residues" evidence="4">
    <location>
        <begin position="30"/>
        <end position="52"/>
    </location>
</feature>
<evidence type="ECO:0000313" key="6">
    <source>
        <dbReference type="EMBL" id="EKD04390.1"/>
    </source>
</evidence>
<feature type="compositionally biased region" description="Low complexity" evidence="4">
    <location>
        <begin position="198"/>
        <end position="212"/>
    </location>
</feature>
<feature type="compositionally biased region" description="Low complexity" evidence="4">
    <location>
        <begin position="53"/>
        <end position="65"/>
    </location>
</feature>
<dbReference type="InterPro" id="IPR000719">
    <property type="entry name" value="Prot_kinase_dom"/>
</dbReference>
<evidence type="ECO:0000256" key="3">
    <source>
        <dbReference type="PROSITE-ProRule" id="PRU10141"/>
    </source>
</evidence>
<dbReference type="HOGENOM" id="CLU_271498_0_0_1"/>
<feature type="region of interest" description="Disordered" evidence="4">
    <location>
        <begin position="780"/>
        <end position="912"/>
    </location>
</feature>
<evidence type="ECO:0000256" key="1">
    <source>
        <dbReference type="ARBA" id="ARBA00022741"/>
    </source>
</evidence>
<feature type="compositionally biased region" description="Basic and acidic residues" evidence="4">
    <location>
        <begin position="1034"/>
        <end position="1062"/>
    </location>
</feature>
<evidence type="ECO:0000256" key="2">
    <source>
        <dbReference type="ARBA" id="ARBA00022840"/>
    </source>
</evidence>
<dbReference type="Gene3D" id="1.10.510.10">
    <property type="entry name" value="Transferase(Phosphotransferase) domain 1"/>
    <property type="match status" value="1"/>
</dbReference>
<keyword evidence="6" id="KW-0418">Kinase</keyword>
<dbReference type="InParanoid" id="K1VJR6"/>
<feature type="compositionally biased region" description="Pro residues" evidence="4">
    <location>
        <begin position="780"/>
        <end position="793"/>
    </location>
</feature>
<sequence>MSGHETPSAMSPGRRYAALDRSPSPRPLLQQRSGTPSRLPSFSHQSWDTWTDGSGSTTAGPSAGPRRVSATQTVIGFGPPPTASNGIAFPPAVPSPRASMMGMPMTSSPVTTQFALPKPGASGRPSFSQQYQSNDHIDLPSSPRGGYRPELPGSPRALPNESRSRRNSAAVVSISLSSRSRSRTPRGSSNLLPGRSGSGTPNNNNSSTPNGGDDAAWAPGVDDMDDWQPTGGVLLDADEEEERHDNFGFDDFQNQGRSWTAESDASHIADVLRPGMVFGEGLEFEGDVIAPAVGRLQMNDTSDVGLPLRRDFSAMGTKRNPNEKKTYDVIRQLGSGSYACVYLVRERGGRKREYALKCLSKHDLEEDQLETQLFEATIHLSLPIHRNIVTLHDTLQTKNWLFLMLELCPGEDLFYWLERSRDASPPPANAALPGDDDPRGRDIMSSSRLSSSSIPFSSSQLFSNFPSSFTNSPGAFSPNNGFNGFQSGSQYSASPASLLFAHHNGSQSISLSSHAATPPTPSLLSAFSANTLLTPRRLRLIASMFSQMCEAVAICHDAGVSHRDIKPENFICCDSVELEAENPPDGSPDFGPQSRRKVIVKLTDFGLATTEEESGDVECGSKPYMSYECRNNLGPSYRPKPADVWSLGIVLINMLFHRNPWKDPTDGDANFDAFLADRASFFQTKFTGIGKEVATYLAERVLCIDVDSRVSAREFGQWVRQLPEMIAGRRAVQALKIARLENRAKAGSDKGMFAKAPVAKANHRPSGLASALSANAVSPLPAPTADLPPPPAPSLSSLPPKSELSDAGAPQVAPTPDLLEGDEIRSATTVDDNPTPSDLSTVVSPEPPEDADSGVGDQFVKRSETQGSSPPEGDERSLSTQKRRKRGVRKGKAAQAALAAQQAAGGETSREERDAFLAELVAASEQLARDLSKKKTLDVTHQAEFPPLGATPQQVAAARKSRWKDFLAMSKGNPQLEALAQRVAEREAAAGSTWSAPAQLQHEDTKGSPPRHQPRHTATTMGTVSLGGADEDDDWRKRDKASTPKPADAKRSSRRATEDSSRSRQAALAAAAIAGGMDTMGAFGRPSHLGRPVPLNTRRSPLAEEDKKPPKKEVFSPTASKNFSPTASKISAKSHTTSTTSTKVPSPAATASKASVAKTVPLAKVPSPPHNEKPKKQMSSLVKMFGGLKTKGKE</sequence>
<gene>
    <name evidence="6" type="ORF">A1Q2_01274</name>
</gene>
<dbReference type="InterPro" id="IPR017441">
    <property type="entry name" value="Protein_kinase_ATP_BS"/>
</dbReference>
<feature type="compositionally biased region" description="Low complexity" evidence="4">
    <location>
        <begin position="167"/>
        <end position="189"/>
    </location>
</feature>
<feature type="compositionally biased region" description="Basic residues" evidence="4">
    <location>
        <begin position="881"/>
        <end position="892"/>
    </location>
</feature>
<dbReference type="GO" id="GO:0004674">
    <property type="term" value="F:protein serine/threonine kinase activity"/>
    <property type="evidence" value="ECO:0007669"/>
    <property type="project" value="TreeGrafter"/>
</dbReference>
<dbReference type="AlphaFoldDB" id="K1VJR6"/>
<feature type="region of interest" description="Disordered" evidence="4">
    <location>
        <begin position="423"/>
        <end position="448"/>
    </location>
</feature>
<dbReference type="PROSITE" id="PS50011">
    <property type="entry name" value="PROTEIN_KINASE_DOM"/>
    <property type="match status" value="1"/>
</dbReference>
<dbReference type="PROSITE" id="PS00107">
    <property type="entry name" value="PROTEIN_KINASE_ATP"/>
    <property type="match status" value="1"/>
</dbReference>
<reference evidence="6 7" key="1">
    <citation type="journal article" date="2012" name="Eukaryot. Cell">
        <title>Genome sequence of the Trichosporon asahii environmental strain CBS 8904.</title>
        <authorList>
            <person name="Yang R.Y."/>
            <person name="Li H.T."/>
            <person name="Zhu H."/>
            <person name="Zhou G.P."/>
            <person name="Wang M."/>
            <person name="Wang L."/>
        </authorList>
    </citation>
    <scope>NUCLEOTIDE SEQUENCE [LARGE SCALE GENOMIC DNA]</scope>
    <source>
        <strain evidence="6 7">CBS 8904</strain>
    </source>
</reference>
<dbReference type="Proteomes" id="UP000006757">
    <property type="component" value="Unassembled WGS sequence"/>
</dbReference>
<evidence type="ECO:0000313" key="7">
    <source>
        <dbReference type="Proteomes" id="UP000006757"/>
    </source>
</evidence>
<dbReference type="SMART" id="SM00220">
    <property type="entry name" value="S_TKc"/>
    <property type="match status" value="1"/>
</dbReference>
<dbReference type="PANTHER" id="PTHR24346:SF110">
    <property type="entry name" value="NON-SPECIFIC SERINE_THREONINE PROTEIN KINASE"/>
    <property type="match status" value="1"/>
</dbReference>
<feature type="compositionally biased region" description="Polar residues" evidence="4">
    <location>
        <begin position="125"/>
        <end position="134"/>
    </location>
</feature>
<feature type="region of interest" description="Disordered" evidence="4">
    <location>
        <begin position="1"/>
        <end position="232"/>
    </location>
</feature>
<keyword evidence="6" id="KW-0808">Transferase</keyword>
<dbReference type="PROSITE" id="PS00108">
    <property type="entry name" value="PROTEIN_KINASE_ST"/>
    <property type="match status" value="1"/>
</dbReference>
<dbReference type="InterPro" id="IPR011009">
    <property type="entry name" value="Kinase-like_dom_sf"/>
</dbReference>
<evidence type="ECO:0000256" key="4">
    <source>
        <dbReference type="SAM" id="MobiDB-lite"/>
    </source>
</evidence>
<feature type="binding site" evidence="3">
    <location>
        <position position="357"/>
    </location>
    <ligand>
        <name>ATP</name>
        <dbReference type="ChEBI" id="CHEBI:30616"/>
    </ligand>
</feature>
<organism evidence="6 7">
    <name type="scientific">Trichosporon asahii var. asahii (strain CBS 8904)</name>
    <name type="common">Yeast</name>
    <dbReference type="NCBI Taxonomy" id="1220162"/>
    <lineage>
        <taxon>Eukaryota</taxon>
        <taxon>Fungi</taxon>
        <taxon>Dikarya</taxon>
        <taxon>Basidiomycota</taxon>
        <taxon>Agaricomycotina</taxon>
        <taxon>Tremellomycetes</taxon>
        <taxon>Trichosporonales</taxon>
        <taxon>Trichosporonaceae</taxon>
        <taxon>Trichosporon</taxon>
    </lineage>
</organism>
<dbReference type="GO" id="GO:0005524">
    <property type="term" value="F:ATP binding"/>
    <property type="evidence" value="ECO:0007669"/>
    <property type="project" value="UniProtKB-UniRule"/>
</dbReference>
<dbReference type="PANTHER" id="PTHR24346">
    <property type="entry name" value="MAP/MICROTUBULE AFFINITY-REGULATING KINASE"/>
    <property type="match status" value="1"/>
</dbReference>
<accession>K1VJR6</accession>
<dbReference type="STRING" id="1220162.K1VJR6"/>
<feature type="compositionally biased region" description="Polar residues" evidence="4">
    <location>
        <begin position="826"/>
        <end position="843"/>
    </location>
</feature>
<dbReference type="InterPro" id="IPR008271">
    <property type="entry name" value="Ser/Thr_kinase_AS"/>
</dbReference>
<keyword evidence="2 3" id="KW-0067">ATP-binding</keyword>
<keyword evidence="7" id="KW-1185">Reference proteome</keyword>
<name>K1VJR6_TRIAC</name>
<protein>
    <submittedName>
        <fullName evidence="6">Protein kinase</fullName>
    </submittedName>
</protein>
<dbReference type="OrthoDB" id="541276at2759"/>
<dbReference type="GO" id="GO:0035556">
    <property type="term" value="P:intracellular signal transduction"/>
    <property type="evidence" value="ECO:0007669"/>
    <property type="project" value="TreeGrafter"/>
</dbReference>
<comment type="caution">
    <text evidence="6">The sequence shown here is derived from an EMBL/GenBank/DDBJ whole genome shotgun (WGS) entry which is preliminary data.</text>
</comment>